<evidence type="ECO:0000313" key="4">
    <source>
        <dbReference type="EMBL" id="WYJ80737.1"/>
    </source>
</evidence>
<dbReference type="Gene3D" id="3.40.50.1820">
    <property type="entry name" value="alpha/beta hydrolase"/>
    <property type="match status" value="1"/>
</dbReference>
<name>A0ABZ2SYQ9_9ENTE</name>
<evidence type="ECO:0000256" key="2">
    <source>
        <dbReference type="ARBA" id="ARBA00022801"/>
    </source>
</evidence>
<keyword evidence="2" id="KW-0378">Hydrolase</keyword>
<dbReference type="EMBL" id="CP147250">
    <property type="protein sequence ID" value="WYJ80737.1"/>
    <property type="molecule type" value="Genomic_DNA"/>
</dbReference>
<dbReference type="InterPro" id="IPR000073">
    <property type="entry name" value="AB_hydrolase_1"/>
</dbReference>
<protein>
    <recommendedName>
        <fullName evidence="3">AB hydrolase-1 domain-containing protein</fullName>
    </recommendedName>
</protein>
<dbReference type="PANTHER" id="PTHR43798:SF33">
    <property type="entry name" value="HYDROLASE, PUTATIVE (AFU_ORTHOLOGUE AFUA_2G14860)-RELATED"/>
    <property type="match status" value="1"/>
</dbReference>
<dbReference type="InterPro" id="IPR029058">
    <property type="entry name" value="AB_hydrolase_fold"/>
</dbReference>
<dbReference type="RefSeq" id="WP_206859314.1">
    <property type="nucleotide sequence ID" value="NZ_CP147250.1"/>
</dbReference>
<organism evidence="4 5">
    <name type="scientific">Candidatus Enterococcus mangumiae</name>
    <dbReference type="NCBI Taxonomy" id="2230878"/>
    <lineage>
        <taxon>Bacteria</taxon>
        <taxon>Bacillati</taxon>
        <taxon>Bacillota</taxon>
        <taxon>Bacilli</taxon>
        <taxon>Lactobacillales</taxon>
        <taxon>Enterococcaceae</taxon>
        <taxon>Enterococcus</taxon>
    </lineage>
</organism>
<proteinExistence type="inferred from homology"/>
<gene>
    <name evidence="4" type="ORF">DOK79_002320</name>
</gene>
<dbReference type="InterPro" id="IPR050266">
    <property type="entry name" value="AB_hydrolase_sf"/>
</dbReference>
<keyword evidence="5" id="KW-1185">Reference proteome</keyword>
<evidence type="ECO:0000313" key="5">
    <source>
        <dbReference type="Proteomes" id="UP000664360"/>
    </source>
</evidence>
<reference evidence="4 5" key="1">
    <citation type="submission" date="2024-03" db="EMBL/GenBank/DDBJ databases">
        <title>The Genome Sequence of Enterococcus sp. DIV1094.</title>
        <authorList>
            <consortium name="The Broad Institute Genomics Platform"/>
            <consortium name="The Broad Institute Microbial Omics Core"/>
            <consortium name="The Broad Institute Genomic Center for Infectious Diseases"/>
            <person name="Earl A."/>
            <person name="Manson A."/>
            <person name="Gilmore M."/>
            <person name="Schwartman J."/>
            <person name="Shea T."/>
            <person name="Abouelleil A."/>
            <person name="Cao P."/>
            <person name="Chapman S."/>
            <person name="Cusick C."/>
            <person name="Young S."/>
            <person name="Neafsey D."/>
            <person name="Nusbaum C."/>
            <person name="Birren B."/>
        </authorList>
    </citation>
    <scope>NUCLEOTIDE SEQUENCE [LARGE SCALE GENOMIC DNA]</scope>
    <source>
        <strain evidence="4 5">DIV1094</strain>
    </source>
</reference>
<sequence>MTTKNFQTEYININGLSQYMLHYPKEGSKDVLLMLHGGPGAPNSYISYYLEPYLNFCHVVYYDQRGSGKTQIKSKTKLKHHTWKLMIEDLRETVRHLKRKYKTDRVILCGHSFGSMLGASFLEKYPEEVLAFIAYGVVTDVNAQDQHFYTTLKSNVLKNGSKKDIKKINTVNPSFPSVNREEFTKGVNVLSELQLKYGYYYNDYMAIFKKSPILGFKDFLQFPKGAKYDSKLIAEVEYQYDITHMTTYQVPVFYILGEKDDWTSSVIAKKYFDTINAPVKDLYWISNAGHFVDTDQPQEFSEAIKDILTQI</sequence>
<evidence type="ECO:0000259" key="3">
    <source>
        <dbReference type="Pfam" id="PF00561"/>
    </source>
</evidence>
<dbReference type="PRINTS" id="PR00793">
    <property type="entry name" value="PROAMNOPTASE"/>
</dbReference>
<dbReference type="InterPro" id="IPR002410">
    <property type="entry name" value="Peptidase_S33"/>
</dbReference>
<dbReference type="PANTHER" id="PTHR43798">
    <property type="entry name" value="MONOACYLGLYCEROL LIPASE"/>
    <property type="match status" value="1"/>
</dbReference>
<comment type="similarity">
    <text evidence="1">Belongs to the peptidase S33 family.</text>
</comment>
<dbReference type="Pfam" id="PF00561">
    <property type="entry name" value="Abhydrolase_1"/>
    <property type="match status" value="1"/>
</dbReference>
<accession>A0ABZ2SYQ9</accession>
<dbReference type="SUPFAM" id="SSF53474">
    <property type="entry name" value="alpha/beta-Hydrolases"/>
    <property type="match status" value="1"/>
</dbReference>
<evidence type="ECO:0000256" key="1">
    <source>
        <dbReference type="ARBA" id="ARBA00010088"/>
    </source>
</evidence>
<dbReference type="Proteomes" id="UP000664360">
    <property type="component" value="Chromosome"/>
</dbReference>
<feature type="domain" description="AB hydrolase-1" evidence="3">
    <location>
        <begin position="31"/>
        <end position="292"/>
    </location>
</feature>